<reference evidence="2 3" key="1">
    <citation type="journal article" date="2011" name="Science">
        <title>Comparative functional genomics of the fission yeasts.</title>
        <authorList>
            <person name="Rhind N."/>
            <person name="Chen Z."/>
            <person name="Yassour M."/>
            <person name="Thompson D.A."/>
            <person name="Haas B.J."/>
            <person name="Habib N."/>
            <person name="Wapinski I."/>
            <person name="Roy S."/>
            <person name="Lin M.F."/>
            <person name="Heiman D.I."/>
            <person name="Young S.K."/>
            <person name="Furuya K."/>
            <person name="Guo Y."/>
            <person name="Pidoux A."/>
            <person name="Chen H.M."/>
            <person name="Robbertse B."/>
            <person name="Goldberg J.M."/>
            <person name="Aoki K."/>
            <person name="Bayne E.H."/>
            <person name="Berlin A.M."/>
            <person name="Desjardins C.A."/>
            <person name="Dobbs E."/>
            <person name="Dukaj L."/>
            <person name="Fan L."/>
            <person name="FitzGerald M.G."/>
            <person name="French C."/>
            <person name="Gujja S."/>
            <person name="Hansen K."/>
            <person name="Keifenheim D."/>
            <person name="Levin J.Z."/>
            <person name="Mosher R.A."/>
            <person name="Mueller C.A."/>
            <person name="Pfiffner J."/>
            <person name="Priest M."/>
            <person name="Russ C."/>
            <person name="Smialowska A."/>
            <person name="Swoboda P."/>
            <person name="Sykes S.M."/>
            <person name="Vaughn M."/>
            <person name="Vengrova S."/>
            <person name="Yoder R."/>
            <person name="Zeng Q."/>
            <person name="Allshire R."/>
            <person name="Baulcombe D."/>
            <person name="Birren B.W."/>
            <person name="Brown W."/>
            <person name="Ekwall K."/>
            <person name="Kellis M."/>
            <person name="Leatherwood J."/>
            <person name="Levin H."/>
            <person name="Margalit H."/>
            <person name="Martienssen R."/>
            <person name="Nieduszynski C.A."/>
            <person name="Spatafora J.W."/>
            <person name="Friedman N."/>
            <person name="Dalgaard J.Z."/>
            <person name="Baumann P."/>
            <person name="Niki H."/>
            <person name="Regev A."/>
            <person name="Nusbaum C."/>
        </authorList>
    </citation>
    <scope>NUCLEOTIDE SEQUENCE [LARGE SCALE GENOMIC DNA]</scope>
    <source>
        <strain evidence="3">OY26 / ATCC MYA-4695 / CBS 11777 / NBRC 106824 / NRRL Y48691</strain>
    </source>
</reference>
<accession>S9VWD6</accession>
<dbReference type="InterPro" id="IPR057965">
    <property type="entry name" value="STEEP1_dom"/>
</dbReference>
<dbReference type="eggNOG" id="ENOG502T58H">
    <property type="taxonomic scope" value="Eukaryota"/>
</dbReference>
<dbReference type="EMBL" id="KE546993">
    <property type="protein sequence ID" value="EPY50554.1"/>
    <property type="molecule type" value="Genomic_DNA"/>
</dbReference>
<evidence type="ECO:0000313" key="2">
    <source>
        <dbReference type="EMBL" id="EPY50554.1"/>
    </source>
</evidence>
<dbReference type="Proteomes" id="UP000015464">
    <property type="component" value="Unassembled WGS sequence"/>
</dbReference>
<proteinExistence type="predicted"/>
<protein>
    <recommendedName>
        <fullName evidence="1">STEEP1 domain-containing protein</fullName>
    </recommendedName>
</protein>
<keyword evidence="3" id="KW-1185">Reference proteome</keyword>
<gene>
    <name evidence="2" type="ORF">SPOG_01308</name>
</gene>
<dbReference type="AlphaFoldDB" id="S9VWD6"/>
<name>S9VWD6_SCHCR</name>
<dbReference type="HOGENOM" id="CLU_2905452_0_0_1"/>
<sequence length="62" mass="7163">MTDSSSPKQGYSYFCPCGQLFLTLAIPLTTLPQRQLDQRFVVDESLHHIAHFVTGNRYYITR</sequence>
<evidence type="ECO:0000313" key="3">
    <source>
        <dbReference type="Proteomes" id="UP000015464"/>
    </source>
</evidence>
<dbReference type="Pfam" id="PF25809">
    <property type="entry name" value="STEEP1"/>
    <property type="match status" value="1"/>
</dbReference>
<feature type="domain" description="STEEP1" evidence="1">
    <location>
        <begin position="7"/>
        <end position="59"/>
    </location>
</feature>
<dbReference type="OrthoDB" id="5334109at2759"/>
<dbReference type="RefSeq" id="XP_013025035.1">
    <property type="nucleotide sequence ID" value="XM_013169581.1"/>
</dbReference>
<organism evidence="2 3">
    <name type="scientific">Schizosaccharomyces cryophilus (strain OY26 / ATCC MYA-4695 / CBS 11777 / NBRC 106824 / NRRL Y48691)</name>
    <name type="common">Fission yeast</name>
    <dbReference type="NCBI Taxonomy" id="653667"/>
    <lineage>
        <taxon>Eukaryota</taxon>
        <taxon>Fungi</taxon>
        <taxon>Dikarya</taxon>
        <taxon>Ascomycota</taxon>
        <taxon>Taphrinomycotina</taxon>
        <taxon>Schizosaccharomycetes</taxon>
        <taxon>Schizosaccharomycetales</taxon>
        <taxon>Schizosaccharomycetaceae</taxon>
        <taxon>Schizosaccharomyces</taxon>
    </lineage>
</organism>
<dbReference type="GeneID" id="25035637"/>
<dbReference type="OMA" id="HIAHFHT"/>
<evidence type="ECO:0000259" key="1">
    <source>
        <dbReference type="Pfam" id="PF25809"/>
    </source>
</evidence>